<protein>
    <submittedName>
        <fullName evidence="2">Uncharacterized protein</fullName>
    </submittedName>
</protein>
<accession>A0ABU1VH77</accession>
<keyword evidence="3" id="KW-1185">Reference proteome</keyword>
<feature type="compositionally biased region" description="Basic and acidic residues" evidence="1">
    <location>
        <begin position="24"/>
        <end position="35"/>
    </location>
</feature>
<dbReference type="Proteomes" id="UP001265550">
    <property type="component" value="Unassembled WGS sequence"/>
</dbReference>
<evidence type="ECO:0000313" key="2">
    <source>
        <dbReference type="EMBL" id="MDR7096523.1"/>
    </source>
</evidence>
<dbReference type="EMBL" id="JAVDWE010000014">
    <property type="protein sequence ID" value="MDR7096523.1"/>
    <property type="molecule type" value="Genomic_DNA"/>
</dbReference>
<evidence type="ECO:0000256" key="1">
    <source>
        <dbReference type="SAM" id="MobiDB-lite"/>
    </source>
</evidence>
<name>A0ABU1VH77_9BURK</name>
<proteinExistence type="predicted"/>
<organism evidence="2 3">
    <name type="scientific">Hydrogenophaga laconesensis</name>
    <dbReference type="NCBI Taxonomy" id="1805971"/>
    <lineage>
        <taxon>Bacteria</taxon>
        <taxon>Pseudomonadati</taxon>
        <taxon>Pseudomonadota</taxon>
        <taxon>Betaproteobacteria</taxon>
        <taxon>Burkholderiales</taxon>
        <taxon>Comamonadaceae</taxon>
        <taxon>Hydrogenophaga</taxon>
    </lineage>
</organism>
<comment type="caution">
    <text evidence="2">The sequence shown here is derived from an EMBL/GenBank/DDBJ whole genome shotgun (WGS) entry which is preliminary data.</text>
</comment>
<evidence type="ECO:0000313" key="3">
    <source>
        <dbReference type="Proteomes" id="UP001265550"/>
    </source>
</evidence>
<sequence length="35" mass="3715">MAGRGTTRIEAEEGGRNIGLNAGKLEDRCAPDTVR</sequence>
<reference evidence="2 3" key="1">
    <citation type="submission" date="2023-07" db="EMBL/GenBank/DDBJ databases">
        <title>Sorghum-associated microbial communities from plants grown in Nebraska, USA.</title>
        <authorList>
            <person name="Schachtman D."/>
        </authorList>
    </citation>
    <scope>NUCLEOTIDE SEQUENCE [LARGE SCALE GENOMIC DNA]</scope>
    <source>
        <strain evidence="2 3">BE240</strain>
    </source>
</reference>
<gene>
    <name evidence="2" type="ORF">J2X09_004280</name>
</gene>
<feature type="region of interest" description="Disordered" evidence="1">
    <location>
        <begin position="1"/>
        <end position="35"/>
    </location>
</feature>